<organism evidence="2 3">
    <name type="scientific">Coniochaeta pulveracea</name>
    <dbReference type="NCBI Taxonomy" id="177199"/>
    <lineage>
        <taxon>Eukaryota</taxon>
        <taxon>Fungi</taxon>
        <taxon>Dikarya</taxon>
        <taxon>Ascomycota</taxon>
        <taxon>Pezizomycotina</taxon>
        <taxon>Sordariomycetes</taxon>
        <taxon>Sordariomycetidae</taxon>
        <taxon>Coniochaetales</taxon>
        <taxon>Coniochaetaceae</taxon>
        <taxon>Coniochaeta</taxon>
    </lineage>
</organism>
<feature type="compositionally biased region" description="Polar residues" evidence="1">
    <location>
        <begin position="133"/>
        <end position="144"/>
    </location>
</feature>
<evidence type="ECO:0000256" key="1">
    <source>
        <dbReference type="SAM" id="MobiDB-lite"/>
    </source>
</evidence>
<comment type="caution">
    <text evidence="2">The sequence shown here is derived from an EMBL/GenBank/DDBJ whole genome shotgun (WGS) entry which is preliminary data.</text>
</comment>
<accession>A0A420XX05</accession>
<name>A0A420XX05_9PEZI</name>
<feature type="region of interest" description="Disordered" evidence="1">
    <location>
        <begin position="282"/>
        <end position="343"/>
    </location>
</feature>
<dbReference type="EMBL" id="QVQW01000116">
    <property type="protein sequence ID" value="RKU40193.1"/>
    <property type="molecule type" value="Genomic_DNA"/>
</dbReference>
<keyword evidence="3" id="KW-1185">Reference proteome</keyword>
<proteinExistence type="predicted"/>
<evidence type="ECO:0000313" key="2">
    <source>
        <dbReference type="EMBL" id="RKU40193.1"/>
    </source>
</evidence>
<feature type="region of interest" description="Disordered" evidence="1">
    <location>
        <begin position="106"/>
        <end position="153"/>
    </location>
</feature>
<protein>
    <submittedName>
        <fullName evidence="2">Uncharacterized protein</fullName>
    </submittedName>
</protein>
<dbReference type="AlphaFoldDB" id="A0A420XX05"/>
<evidence type="ECO:0000313" key="3">
    <source>
        <dbReference type="Proteomes" id="UP000275385"/>
    </source>
</evidence>
<sequence>MSPYGRSTQNLDERVEMIAPSQYHADLRARRAWRTLEEDIAYTCVSICQSYHDVANNSTPATPPARRTSRRVNYQDLPVMVECGRDVYLGSAGEFNALPRTVIPPRTLIPPSADHETSSPTANPHQAALRNPTVVSSSSRQRSATQDDDDGEANLVQLDRKMALMQLKGQMSRRGTARDDFYEWLKTPAGRRAARLTNCAPAPLRIRKQANGSAPGSHGYFLETGEDEDDEIFKTLLRAVRERPGSARDRSLTAALAMMSQPLNPLIAQDLSTINGSVLSRISTNSGKSGERTPPSSPPEPKADSVVGPCHEITRFPLEEDMPGADSSMPTTKSGGRASLRRR</sequence>
<gene>
    <name evidence="2" type="ORF">DL546_002414</name>
</gene>
<dbReference type="Proteomes" id="UP000275385">
    <property type="component" value="Unassembled WGS sequence"/>
</dbReference>
<reference evidence="2 3" key="1">
    <citation type="submission" date="2018-08" db="EMBL/GenBank/DDBJ databases">
        <title>Draft genome of the lignicolous fungus Coniochaeta pulveracea.</title>
        <authorList>
            <person name="Borstlap C.J."/>
            <person name="De Witt R.N."/>
            <person name="Botha A."/>
            <person name="Volschenk H."/>
        </authorList>
    </citation>
    <scope>NUCLEOTIDE SEQUENCE [LARGE SCALE GENOMIC DNA]</scope>
    <source>
        <strain evidence="2 3">CAB683</strain>
    </source>
</reference>